<evidence type="ECO:0000313" key="5">
    <source>
        <dbReference type="EMBL" id="QRV15790.1"/>
    </source>
</evidence>
<evidence type="ECO:0000313" key="6">
    <source>
        <dbReference type="Proteomes" id="UP000637819"/>
    </source>
</evidence>
<dbReference type="InterPro" id="IPR029044">
    <property type="entry name" value="Nucleotide-diphossugar_trans"/>
</dbReference>
<dbReference type="KEGG" id="hsal:JMJ58_02485"/>
<evidence type="ECO:0000256" key="2">
    <source>
        <dbReference type="ARBA" id="ARBA00022676"/>
    </source>
</evidence>
<gene>
    <name evidence="5" type="ORF">JMJ58_02485</name>
</gene>
<sequence>MSEQASGSDGSPSPSVYCIVLNWNGYEDTASCLRSLSVCEYSALEIIVVDNGSDDDSGYRLEDEFPDVTVLYNEENRGFAGGMNTGIEFAVEAGADYVWILNNDTIVPNDSKDIVARLVSPLENQRDVGMTSPLIRASGTDQIWFWGAKVNPRSLNPKHVTPPDGWEREIQHETGHIPLCAAMVDVTMLDNIGRINEEYFLYFEDVDFSLRARGHGYRLITVTDIEIEHGVSSSTGDNLSPLSSYYAARNRLLLYRVAGNDGTIFEFVLGYIVWITLLTGERAVNFHASGLMALYRGAIDGILGQTGRGPYP</sequence>
<dbReference type="Gene3D" id="3.90.550.10">
    <property type="entry name" value="Spore Coat Polysaccharide Biosynthesis Protein SpsA, Chain A"/>
    <property type="match status" value="1"/>
</dbReference>
<dbReference type="Pfam" id="PF00535">
    <property type="entry name" value="Glycos_transf_2"/>
    <property type="match status" value="1"/>
</dbReference>
<comment type="similarity">
    <text evidence="1">Belongs to the glycosyltransferase 2 family.</text>
</comment>
<proteinExistence type="inferred from homology"/>
<keyword evidence="3" id="KW-0808">Transferase</keyword>
<dbReference type="CDD" id="cd04186">
    <property type="entry name" value="GT_2_like_c"/>
    <property type="match status" value="1"/>
</dbReference>
<dbReference type="PANTHER" id="PTHR43179:SF12">
    <property type="entry name" value="GALACTOFURANOSYLTRANSFERASE GLFT2"/>
    <property type="match status" value="1"/>
</dbReference>
<dbReference type="Proteomes" id="UP000637819">
    <property type="component" value="Chromosome"/>
</dbReference>
<dbReference type="InterPro" id="IPR001173">
    <property type="entry name" value="Glyco_trans_2-like"/>
</dbReference>
<dbReference type="PANTHER" id="PTHR43179">
    <property type="entry name" value="RHAMNOSYLTRANSFERASE WBBL"/>
    <property type="match status" value="1"/>
</dbReference>
<dbReference type="GO" id="GO:0016757">
    <property type="term" value="F:glycosyltransferase activity"/>
    <property type="evidence" value="ECO:0007669"/>
    <property type="project" value="UniProtKB-KW"/>
</dbReference>
<dbReference type="AlphaFoldDB" id="A0A8T8E2W1"/>
<keyword evidence="2" id="KW-0328">Glycosyltransferase</keyword>
<name>A0A8T8E2W1_9EURY</name>
<evidence type="ECO:0000256" key="1">
    <source>
        <dbReference type="ARBA" id="ARBA00006739"/>
    </source>
</evidence>
<feature type="domain" description="Glycosyltransferase 2-like" evidence="4">
    <location>
        <begin position="19"/>
        <end position="138"/>
    </location>
</feature>
<protein>
    <submittedName>
        <fullName evidence="5">Glycosyltransferase family 2 protein</fullName>
    </submittedName>
</protein>
<keyword evidence="6" id="KW-1185">Reference proteome</keyword>
<evidence type="ECO:0000256" key="3">
    <source>
        <dbReference type="ARBA" id="ARBA00022679"/>
    </source>
</evidence>
<dbReference type="EMBL" id="CP069188">
    <property type="protein sequence ID" value="QRV15790.1"/>
    <property type="molecule type" value="Genomic_DNA"/>
</dbReference>
<organism evidence="5 6">
    <name type="scientific">Haloterrigena salifodinae</name>
    <dbReference type="NCBI Taxonomy" id="2675099"/>
    <lineage>
        <taxon>Archaea</taxon>
        <taxon>Methanobacteriati</taxon>
        <taxon>Methanobacteriota</taxon>
        <taxon>Stenosarchaea group</taxon>
        <taxon>Halobacteria</taxon>
        <taxon>Halobacteriales</taxon>
        <taxon>Natrialbaceae</taxon>
        <taxon>Haloterrigena</taxon>
    </lineage>
</organism>
<accession>A0A8T8E2W1</accession>
<evidence type="ECO:0000259" key="4">
    <source>
        <dbReference type="Pfam" id="PF00535"/>
    </source>
</evidence>
<dbReference type="OrthoDB" id="46222at2157"/>
<reference evidence="5 6" key="1">
    <citation type="submission" date="2021-01" db="EMBL/GenBank/DDBJ databases">
        <title>Genome Sequence and Methylation Pattern of Haloterrigena salifodinae BOL5-1, An Extremely Halophilic Archaeon from a Bolivian Salt Mine.</title>
        <authorList>
            <person name="DasSarma P."/>
            <person name="Anton B.P."/>
            <person name="DasSarma S.L."/>
            <person name="von Ehrenheim H.A.L."/>
            <person name="Martinez F.L."/>
            <person name="Guzman D."/>
            <person name="Roberts R.J."/>
            <person name="DasSarma S."/>
        </authorList>
    </citation>
    <scope>NUCLEOTIDE SEQUENCE [LARGE SCALE GENOMIC DNA]</scope>
    <source>
        <strain evidence="5 6">BOL5-1</strain>
    </source>
</reference>
<dbReference type="SUPFAM" id="SSF53448">
    <property type="entry name" value="Nucleotide-diphospho-sugar transferases"/>
    <property type="match status" value="1"/>
</dbReference>